<evidence type="ECO:0000313" key="11">
    <source>
        <dbReference type="Proteomes" id="UP001215280"/>
    </source>
</evidence>
<protein>
    <submittedName>
        <fullName evidence="10">NUC153 and WD40 repeat-containing nucleolar rRNA processing-related protein</fullName>
    </submittedName>
</protein>
<comment type="caution">
    <text evidence="10">The sequence shown here is derived from an EMBL/GenBank/DDBJ whole genome shotgun (WGS) entry which is preliminary data.</text>
</comment>
<dbReference type="InterPro" id="IPR036322">
    <property type="entry name" value="WD40_repeat_dom_sf"/>
</dbReference>
<comment type="similarity">
    <text evidence="2">Belongs to the WD repeat NOL10/ENP2 family.</text>
</comment>
<dbReference type="PANTHER" id="PTHR14927">
    <property type="entry name" value="NUCLEOLAR PROTEIN 10"/>
    <property type="match status" value="1"/>
</dbReference>
<keyword evidence="5" id="KW-0539">Nucleus</keyword>
<dbReference type="Pfam" id="PF23098">
    <property type="entry name" value="Beta-prop_NOL10_N"/>
    <property type="match status" value="1"/>
</dbReference>
<dbReference type="SUPFAM" id="SSF50978">
    <property type="entry name" value="WD40 repeat-like"/>
    <property type="match status" value="1"/>
</dbReference>
<evidence type="ECO:0000259" key="7">
    <source>
        <dbReference type="Pfam" id="PF08159"/>
    </source>
</evidence>
<evidence type="ECO:0000256" key="3">
    <source>
        <dbReference type="ARBA" id="ARBA00022574"/>
    </source>
</evidence>
<keyword evidence="11" id="KW-1185">Reference proteome</keyword>
<name>A0AAD7NCR0_9AGAR</name>
<dbReference type="GO" id="GO:0000462">
    <property type="term" value="P:maturation of SSU-rRNA from tricistronic rRNA transcript (SSU-rRNA, 5.8S rRNA, LSU-rRNA)"/>
    <property type="evidence" value="ECO:0007669"/>
    <property type="project" value="TreeGrafter"/>
</dbReference>
<dbReference type="InterPro" id="IPR012580">
    <property type="entry name" value="NUC153"/>
</dbReference>
<evidence type="ECO:0000259" key="9">
    <source>
        <dbReference type="Pfam" id="PF23098"/>
    </source>
</evidence>
<feature type="region of interest" description="Disordered" evidence="6">
    <location>
        <begin position="562"/>
        <end position="696"/>
    </location>
</feature>
<dbReference type="GO" id="GO:0030686">
    <property type="term" value="C:90S preribosome"/>
    <property type="evidence" value="ECO:0007669"/>
    <property type="project" value="TreeGrafter"/>
</dbReference>
<dbReference type="InterPro" id="IPR056551">
    <property type="entry name" value="Beta-prop_NOL10_N"/>
</dbReference>
<evidence type="ECO:0000256" key="1">
    <source>
        <dbReference type="ARBA" id="ARBA00004604"/>
    </source>
</evidence>
<evidence type="ECO:0000256" key="6">
    <source>
        <dbReference type="SAM" id="MobiDB-lite"/>
    </source>
</evidence>
<dbReference type="PANTHER" id="PTHR14927:SF0">
    <property type="entry name" value="NUCLEOLAR PROTEIN 10"/>
    <property type="match status" value="1"/>
</dbReference>
<dbReference type="Pfam" id="PF08159">
    <property type="entry name" value="NUC153"/>
    <property type="match status" value="1"/>
</dbReference>
<evidence type="ECO:0000256" key="2">
    <source>
        <dbReference type="ARBA" id="ARBA00005264"/>
    </source>
</evidence>
<dbReference type="Pfam" id="PF23097">
    <property type="entry name" value="NOL10_2nd"/>
    <property type="match status" value="1"/>
</dbReference>
<feature type="domain" description="Nucleolar protein 10-like N-terminal" evidence="9">
    <location>
        <begin position="6"/>
        <end position="384"/>
    </location>
</feature>
<dbReference type="AlphaFoldDB" id="A0AAD7NCR0"/>
<sequence length="777" mass="85330">MAVESNNVKVYTVNGATASSSSSLPDWLTRKRAAKGKGKRAVREHVEGTIELIQGFEFPEASNRIKTTRDGQFAIATGTYKPQMRVWDLAQLTLKFERHSDAENVDFVMLSDDWTKSIHLQNDRTIEVHTQGGFHYRTRIPRFGRSLAYHFPSCDALFSAAGNEIYRLNLDQGRFMTPLVLQDEEDILGVNIIDVNPAHQLLAFGLEGTGSAQFWDPRSRSCVGVLRLPRSRLVPPGGSDAALSVTAISSRADGLSYALGTSTGHTLLYDIRAAQPFALKDQGYGLPVKNVVWIEGGSRMAGDGMVLSADRKVIKIWDRSSPSTNFAAITPAADLNHVHHVPGSGLLMTANEGIQMATYYIPQLGPAPRWASFLENITEEMEDQTTRSVYEDYKFVERSELKALGLDHLVGTPTLKPYMHGYFLSLKLYDAARIIANPFAYSEYREKVVRERMEKMAETRIRARKDGAAASVKVNKALAEKILRDEERERKRVERRKKRATAKEGGAADADADAEAEMDVENEDAAEAAAKPSLLTDSRFAKVFEDAAFTIDESTREFALMNPSAAAQRRNGGDVRRKTAVEEEEEESDKVSSDGLDEESDSEGEGDSGSGSDSSDAGALNKFDPRARPGQKNARVQEAYTRTREQNRRAGQGSFVPMRPASTGANGTRVVDRSATFGQRRGTGANATPASGTSSFKTNAREGAMEVSWVPAADVDVERSAKSKSKPRKGVEVFGAGMEKGGGTEDGEVAEQDRKGRTQRRKGVRSGSKNVFRRMDT</sequence>
<dbReference type="InterPro" id="IPR056550">
    <property type="entry name" value="NOL10_2nd"/>
</dbReference>
<dbReference type="InterPro" id="IPR040382">
    <property type="entry name" value="NOL10/Enp2"/>
</dbReference>
<evidence type="ECO:0000256" key="4">
    <source>
        <dbReference type="ARBA" id="ARBA00022737"/>
    </source>
</evidence>
<dbReference type="Proteomes" id="UP001215280">
    <property type="component" value="Unassembled WGS sequence"/>
</dbReference>
<reference evidence="10" key="1">
    <citation type="submission" date="2023-03" db="EMBL/GenBank/DDBJ databases">
        <title>Massive genome expansion in bonnet fungi (Mycena s.s.) driven by repeated elements and novel gene families across ecological guilds.</title>
        <authorList>
            <consortium name="Lawrence Berkeley National Laboratory"/>
            <person name="Harder C.B."/>
            <person name="Miyauchi S."/>
            <person name="Viragh M."/>
            <person name="Kuo A."/>
            <person name="Thoen E."/>
            <person name="Andreopoulos B."/>
            <person name="Lu D."/>
            <person name="Skrede I."/>
            <person name="Drula E."/>
            <person name="Henrissat B."/>
            <person name="Morin E."/>
            <person name="Kohler A."/>
            <person name="Barry K."/>
            <person name="LaButti K."/>
            <person name="Morin E."/>
            <person name="Salamov A."/>
            <person name="Lipzen A."/>
            <person name="Mereny Z."/>
            <person name="Hegedus B."/>
            <person name="Baldrian P."/>
            <person name="Stursova M."/>
            <person name="Weitz H."/>
            <person name="Taylor A."/>
            <person name="Grigoriev I.V."/>
            <person name="Nagy L.G."/>
            <person name="Martin F."/>
            <person name="Kauserud H."/>
        </authorList>
    </citation>
    <scope>NUCLEOTIDE SEQUENCE</scope>
    <source>
        <strain evidence="10">CBHHK188m</strain>
    </source>
</reference>
<evidence type="ECO:0000256" key="5">
    <source>
        <dbReference type="ARBA" id="ARBA00023242"/>
    </source>
</evidence>
<evidence type="ECO:0000259" key="8">
    <source>
        <dbReference type="Pfam" id="PF23097"/>
    </source>
</evidence>
<dbReference type="EMBL" id="JARJLG010000064">
    <property type="protein sequence ID" value="KAJ7755345.1"/>
    <property type="molecule type" value="Genomic_DNA"/>
</dbReference>
<feature type="compositionally biased region" description="Acidic residues" evidence="6">
    <location>
        <begin position="595"/>
        <end position="606"/>
    </location>
</feature>
<accession>A0AAD7NCR0</accession>
<dbReference type="InterPro" id="IPR015943">
    <property type="entry name" value="WD40/YVTN_repeat-like_dom_sf"/>
</dbReference>
<gene>
    <name evidence="10" type="ORF">DFH07DRAFT_773460</name>
</gene>
<dbReference type="Gene3D" id="2.130.10.10">
    <property type="entry name" value="YVTN repeat-like/Quinoprotein amine dehydrogenase"/>
    <property type="match status" value="1"/>
</dbReference>
<keyword evidence="3" id="KW-0853">WD repeat</keyword>
<proteinExistence type="inferred from homology"/>
<keyword evidence="4" id="KW-0677">Repeat</keyword>
<feature type="compositionally biased region" description="Polar residues" evidence="6">
    <location>
        <begin position="685"/>
        <end position="696"/>
    </location>
</feature>
<feature type="compositionally biased region" description="Acidic residues" evidence="6">
    <location>
        <begin position="510"/>
        <end position="526"/>
    </location>
</feature>
<comment type="subcellular location">
    <subcellularLocation>
        <location evidence="1">Nucleus</location>
        <location evidence="1">Nucleolus</location>
    </subcellularLocation>
</comment>
<feature type="compositionally biased region" description="Basic and acidic residues" evidence="6">
    <location>
        <begin position="571"/>
        <end position="581"/>
    </location>
</feature>
<feature type="domain" description="NUC153" evidence="7">
    <location>
        <begin position="537"/>
        <end position="564"/>
    </location>
</feature>
<dbReference type="GO" id="GO:0032040">
    <property type="term" value="C:small-subunit processome"/>
    <property type="evidence" value="ECO:0007669"/>
    <property type="project" value="TreeGrafter"/>
</dbReference>
<feature type="domain" description="Nucleolar protein 10-like second" evidence="8">
    <location>
        <begin position="389"/>
        <end position="437"/>
    </location>
</feature>
<evidence type="ECO:0000313" key="10">
    <source>
        <dbReference type="EMBL" id="KAJ7755345.1"/>
    </source>
</evidence>
<feature type="region of interest" description="Disordered" evidence="6">
    <location>
        <begin position="489"/>
        <end position="530"/>
    </location>
</feature>
<feature type="compositionally biased region" description="Low complexity" evidence="6">
    <location>
        <begin position="610"/>
        <end position="620"/>
    </location>
</feature>
<feature type="region of interest" description="Disordered" evidence="6">
    <location>
        <begin position="717"/>
        <end position="777"/>
    </location>
</feature>
<organism evidence="10 11">
    <name type="scientific">Mycena maculata</name>
    <dbReference type="NCBI Taxonomy" id="230809"/>
    <lineage>
        <taxon>Eukaryota</taxon>
        <taxon>Fungi</taxon>
        <taxon>Dikarya</taxon>
        <taxon>Basidiomycota</taxon>
        <taxon>Agaricomycotina</taxon>
        <taxon>Agaricomycetes</taxon>
        <taxon>Agaricomycetidae</taxon>
        <taxon>Agaricales</taxon>
        <taxon>Marasmiineae</taxon>
        <taxon>Mycenaceae</taxon>
        <taxon>Mycena</taxon>
    </lineage>
</organism>